<gene>
    <name evidence="2" type="ORF">AABB24_037143</name>
</gene>
<protein>
    <submittedName>
        <fullName evidence="2">Uncharacterized protein</fullName>
    </submittedName>
</protein>
<dbReference type="Proteomes" id="UP001627284">
    <property type="component" value="Unassembled WGS sequence"/>
</dbReference>
<feature type="compositionally biased region" description="Pro residues" evidence="1">
    <location>
        <begin position="89"/>
        <end position="106"/>
    </location>
</feature>
<reference evidence="2 3" key="1">
    <citation type="submission" date="2024-05" db="EMBL/GenBank/DDBJ databases">
        <title>De novo assembly of an allotetraploid wild potato.</title>
        <authorList>
            <person name="Hosaka A.J."/>
        </authorList>
    </citation>
    <scope>NUCLEOTIDE SEQUENCE [LARGE SCALE GENOMIC DNA]</scope>
    <source>
        <tissue evidence="2">Young leaves</tissue>
    </source>
</reference>
<sequence>LFIRLRVVKNILKFGETFSKKKTVIFLSSFSSLSLHHHFTQIQFKPPHNRHPRYQNPTAFLAKPKTPSEINTKTKKPHPNNQLNTTIKPPKPLSLLPPPLLQPKSPPKTTQK</sequence>
<name>A0ABD2R3C2_9SOLN</name>
<proteinExistence type="predicted"/>
<evidence type="ECO:0000313" key="3">
    <source>
        <dbReference type="Proteomes" id="UP001627284"/>
    </source>
</evidence>
<evidence type="ECO:0000313" key="2">
    <source>
        <dbReference type="EMBL" id="KAL3326312.1"/>
    </source>
</evidence>
<feature type="non-terminal residue" evidence="2">
    <location>
        <position position="1"/>
    </location>
</feature>
<accession>A0ABD2R3C2</accession>
<dbReference type="AlphaFoldDB" id="A0ABD2R3C2"/>
<feature type="region of interest" description="Disordered" evidence="1">
    <location>
        <begin position="45"/>
        <end position="112"/>
    </location>
</feature>
<comment type="caution">
    <text evidence="2">The sequence shown here is derived from an EMBL/GenBank/DDBJ whole genome shotgun (WGS) entry which is preliminary data.</text>
</comment>
<evidence type="ECO:0000256" key="1">
    <source>
        <dbReference type="SAM" id="MobiDB-lite"/>
    </source>
</evidence>
<dbReference type="EMBL" id="JBJKTR010000022">
    <property type="protein sequence ID" value="KAL3326312.1"/>
    <property type="molecule type" value="Genomic_DNA"/>
</dbReference>
<keyword evidence="3" id="KW-1185">Reference proteome</keyword>
<organism evidence="2 3">
    <name type="scientific">Solanum stoloniferum</name>
    <dbReference type="NCBI Taxonomy" id="62892"/>
    <lineage>
        <taxon>Eukaryota</taxon>
        <taxon>Viridiplantae</taxon>
        <taxon>Streptophyta</taxon>
        <taxon>Embryophyta</taxon>
        <taxon>Tracheophyta</taxon>
        <taxon>Spermatophyta</taxon>
        <taxon>Magnoliopsida</taxon>
        <taxon>eudicotyledons</taxon>
        <taxon>Gunneridae</taxon>
        <taxon>Pentapetalae</taxon>
        <taxon>asterids</taxon>
        <taxon>lamiids</taxon>
        <taxon>Solanales</taxon>
        <taxon>Solanaceae</taxon>
        <taxon>Solanoideae</taxon>
        <taxon>Solaneae</taxon>
        <taxon>Solanum</taxon>
    </lineage>
</organism>